<proteinExistence type="inferred from homology"/>
<dbReference type="RefSeq" id="WP_118612054.1">
    <property type="nucleotide sequence ID" value="NZ_JAJEQN010000014.1"/>
</dbReference>
<protein>
    <submittedName>
        <fullName evidence="4">LCP family protein</fullName>
    </submittedName>
</protein>
<dbReference type="InterPro" id="IPR050922">
    <property type="entry name" value="LytR/CpsA/Psr_CW_biosynth"/>
</dbReference>
<keyword evidence="2" id="KW-0812">Transmembrane</keyword>
<keyword evidence="2" id="KW-1133">Transmembrane helix</keyword>
<dbReference type="AlphaFoldDB" id="A0AAE3JC38"/>
<organism evidence="4 5">
    <name type="scientific">Anthropogastromicrobium aceti</name>
    <dbReference type="NCBI Taxonomy" id="2981768"/>
    <lineage>
        <taxon>Bacteria</taxon>
        <taxon>Bacillati</taxon>
        <taxon>Bacillota</taxon>
        <taxon>Clostridia</taxon>
        <taxon>Lachnospirales</taxon>
        <taxon>Lachnospiraceae</taxon>
        <taxon>Anthropogastromicrobium</taxon>
    </lineage>
</organism>
<feature type="domain" description="Cell envelope-related transcriptional attenuator" evidence="3">
    <location>
        <begin position="116"/>
        <end position="271"/>
    </location>
</feature>
<comment type="caution">
    <text evidence="4">The sequence shown here is derived from an EMBL/GenBank/DDBJ whole genome shotgun (WGS) entry which is preliminary data.</text>
</comment>
<dbReference type="Proteomes" id="UP001198200">
    <property type="component" value="Unassembled WGS sequence"/>
</dbReference>
<dbReference type="EMBL" id="JAJEQN010000014">
    <property type="protein sequence ID" value="MCC2221454.1"/>
    <property type="molecule type" value="Genomic_DNA"/>
</dbReference>
<comment type="similarity">
    <text evidence="1">Belongs to the LytR/CpsA/Psr (LCP) family.</text>
</comment>
<evidence type="ECO:0000313" key="5">
    <source>
        <dbReference type="Proteomes" id="UP001198200"/>
    </source>
</evidence>
<evidence type="ECO:0000259" key="3">
    <source>
        <dbReference type="Pfam" id="PF03816"/>
    </source>
</evidence>
<accession>A0AAE3JC38</accession>
<feature type="transmembrane region" description="Helical" evidence="2">
    <location>
        <begin position="44"/>
        <end position="67"/>
    </location>
</feature>
<keyword evidence="5" id="KW-1185">Reference proteome</keyword>
<sequence>MKQDDYRNMCDEIKLSEEQKDKIWVAARAKVQTKKENRQKMGRFAKIAMAAAAIIVFFMVTAMPGIIRNKNTNQPAAQVEKSTEEDNSQTVQVNQEMKYYLLLGTDGRTDKKTGTHADAIVLAGMDASKGKIQLISIPRRLELDGKEASEYDWWYQSTNDLWSAIERNFGIKIEGQVTASFSIFAQLVNMYGGLELEVTEADLDPKYSQLNGYLTEVVESTGIATKGQITELGVQLLDGPQTVAWCRVRDTENGVRGSRFLKALKQLYSRMAEQNNDYEKITVASIIILSTVNADITLSNEPFEVAMIMEQAFACTEFSYIDLAQSEYVEVTKEENNEEPVYTLSEEFYGIPHLSVLN</sequence>
<name>A0AAE3JC38_9FIRM</name>
<evidence type="ECO:0000313" key="4">
    <source>
        <dbReference type="EMBL" id="MCC2221454.1"/>
    </source>
</evidence>
<dbReference type="InterPro" id="IPR004474">
    <property type="entry name" value="LytR_CpsA_psr"/>
</dbReference>
<keyword evidence="2" id="KW-0472">Membrane</keyword>
<evidence type="ECO:0000256" key="2">
    <source>
        <dbReference type="SAM" id="Phobius"/>
    </source>
</evidence>
<dbReference type="Pfam" id="PF03816">
    <property type="entry name" value="LytR_cpsA_psr"/>
    <property type="match status" value="1"/>
</dbReference>
<dbReference type="Gene3D" id="3.40.630.190">
    <property type="entry name" value="LCP protein"/>
    <property type="match status" value="1"/>
</dbReference>
<gene>
    <name evidence="4" type="ORF">LKD48_07350</name>
</gene>
<dbReference type="PANTHER" id="PTHR33392">
    <property type="entry name" value="POLYISOPRENYL-TEICHOIC ACID--PEPTIDOGLYCAN TEICHOIC ACID TRANSFERASE TAGU"/>
    <property type="match status" value="1"/>
</dbReference>
<reference evidence="4 5" key="1">
    <citation type="submission" date="2021-10" db="EMBL/GenBank/DDBJ databases">
        <title>Anaerobic single-cell dispensing facilitates the cultivation of human gut bacteria.</title>
        <authorList>
            <person name="Afrizal A."/>
        </authorList>
    </citation>
    <scope>NUCLEOTIDE SEQUENCE [LARGE SCALE GENOMIC DNA]</scope>
    <source>
        <strain evidence="4 5">CLA-AA-H224</strain>
    </source>
</reference>
<dbReference type="PANTHER" id="PTHR33392:SF6">
    <property type="entry name" value="POLYISOPRENYL-TEICHOIC ACID--PEPTIDOGLYCAN TEICHOIC ACID TRANSFERASE TAGU"/>
    <property type="match status" value="1"/>
</dbReference>
<evidence type="ECO:0000256" key="1">
    <source>
        <dbReference type="ARBA" id="ARBA00006068"/>
    </source>
</evidence>